<dbReference type="Proteomes" id="UP000256373">
    <property type="component" value="Unassembled WGS sequence"/>
</dbReference>
<keyword evidence="2 7" id="KW-0813">Transport</keyword>
<comment type="caution">
    <text evidence="10">The sequence shown here is derived from an EMBL/GenBank/DDBJ whole genome shotgun (WGS) entry which is preliminary data.</text>
</comment>
<dbReference type="Gene3D" id="2.40.170.20">
    <property type="entry name" value="TonB-dependent receptor, beta-barrel domain"/>
    <property type="match status" value="1"/>
</dbReference>
<sequence length="1101" mass="121026">MKISFYGFTILLITAQLLMADISGAQDIRKANVTIELNNSSLKKALQVLEKESGFNIFYLSSKVAPHNGINLRKESRSVQKTLELILQNTQLVFRQEDKNIILTESQKAVNQEDKKPPLSGKVTDKEGQGLPGVSVILKGTTQGTITDENGAYQLVLPEDNATLIFSFVGYVTQEVNTSGRTSLDIILKVDEKSLEEIVVVGYGAQKKVNLTGAVSSVSASEIENRPITQSSQALAGLVSGVTVSQNSGRPGNDQSSITIRGMGTFSGAGNSPLILVDGLASSMNDVDPNNIKSISVLKDAASASIYGTRAANGVILIETKRGSQGKLQVGYNSYIGWQSVTQLPQFLESADYAIMRNEANANMGQGRAYTDEEIEKFRNGSDPDKYPNVPHLKNLVNSGSGFQTNHNLNFTGGDSKNSFLFSLGYLKQDGIVAKNHYDKYNFLLNFDSKIKNNLTLKVNLAGNAANTDEPRQYDGEMMNMIGFAVRQGPVFAGKKSDGTYGYQDNYSPEAWLASESFVNRKNKYFLGGAELAWEIVEGLTLSGKAGYNYGNYTNTSYASNFTFDQFKTVGPNNLSVQSGDNGLLTLQSLLRYEKQIGKHTISALGGFSQESFREDWSRGYRQNFPNNSLYELNAGSATGMTATGSGSEWALRSYFGRVNYAFNEKYLFEANARYDGTSRFPEKGRWGLFPSFSAGWRVSEEAFIKDNLSWIDNLKLRASWGKLGNQNVGNYPYQNLLSLGRNYTFGGTLSSGAAVTTLANANISWEKTQITDIGLDLNIFRGKLGLVVDYFSKTTSDILYNISVSQVLGLNTSEVNAGAVKNTGMEILLNYNTRIGNVNVGIVPNFSYVKNRVTKLANGIQQDIGNRRFVGQPLNAIYGYVADGLFTSADDIANYPTQPYSAQPGFVRYQDISGPNGVPDGKVDATYDQKVIGSTFPKYSFGATLNADYKGFDFSVLFQGLAGFKKQMGSYQAFAFYNGGQIQQWQADGRWTEQNPDRDAEYPKLTSLNMGSGTLMTSTFWNRSADFVRVKNIQVGYSLPTGVTEKLKISRLRVFFSGQNLFSFNHFYKGWDPEMNQNTGDSSPFYPITGVYTFGVNVKF</sequence>
<keyword evidence="5 7" id="KW-0472">Membrane</keyword>
<dbReference type="Gene3D" id="2.60.40.1120">
    <property type="entry name" value="Carboxypeptidase-like, regulatory domain"/>
    <property type="match status" value="1"/>
</dbReference>
<dbReference type="Gene3D" id="3.55.50.30">
    <property type="match status" value="1"/>
</dbReference>
<proteinExistence type="inferred from homology"/>
<name>A0A3D8Y9J3_9BACT</name>
<dbReference type="EMBL" id="QNUL01000012">
    <property type="protein sequence ID" value="REA60152.1"/>
    <property type="molecule type" value="Genomic_DNA"/>
</dbReference>
<dbReference type="RefSeq" id="WP_115831897.1">
    <property type="nucleotide sequence ID" value="NZ_QNUL01000012.1"/>
</dbReference>
<dbReference type="SUPFAM" id="SSF49464">
    <property type="entry name" value="Carboxypeptidase regulatory domain-like"/>
    <property type="match status" value="1"/>
</dbReference>
<evidence type="ECO:0000256" key="4">
    <source>
        <dbReference type="ARBA" id="ARBA00022692"/>
    </source>
</evidence>
<dbReference type="InterPro" id="IPR023997">
    <property type="entry name" value="TonB-dep_OMP_SusC/RagA_CS"/>
</dbReference>
<dbReference type="InterPro" id="IPR008969">
    <property type="entry name" value="CarboxyPept-like_regulatory"/>
</dbReference>
<evidence type="ECO:0000256" key="1">
    <source>
        <dbReference type="ARBA" id="ARBA00004571"/>
    </source>
</evidence>
<keyword evidence="3 7" id="KW-1134">Transmembrane beta strand</keyword>
<evidence type="ECO:0000313" key="10">
    <source>
        <dbReference type="EMBL" id="REA60152.1"/>
    </source>
</evidence>
<accession>A0A3D8Y9J3</accession>
<gene>
    <name evidence="10" type="ORF">DSL64_15880</name>
</gene>
<evidence type="ECO:0000256" key="3">
    <source>
        <dbReference type="ARBA" id="ARBA00022452"/>
    </source>
</evidence>
<feature type="chain" id="PRO_5017714422" evidence="8">
    <location>
        <begin position="21"/>
        <end position="1101"/>
    </location>
</feature>
<evidence type="ECO:0000256" key="5">
    <source>
        <dbReference type="ARBA" id="ARBA00023136"/>
    </source>
</evidence>
<dbReference type="AlphaFoldDB" id="A0A3D8Y9J3"/>
<dbReference type="PROSITE" id="PS52016">
    <property type="entry name" value="TONB_DEPENDENT_REC_3"/>
    <property type="match status" value="1"/>
</dbReference>
<dbReference type="NCBIfam" id="TIGR04057">
    <property type="entry name" value="SusC_RagA_signa"/>
    <property type="match status" value="1"/>
</dbReference>
<dbReference type="NCBIfam" id="TIGR04056">
    <property type="entry name" value="OMP_RagA_SusC"/>
    <property type="match status" value="1"/>
</dbReference>
<evidence type="ECO:0000259" key="9">
    <source>
        <dbReference type="Pfam" id="PF07715"/>
    </source>
</evidence>
<evidence type="ECO:0000256" key="8">
    <source>
        <dbReference type="SAM" id="SignalP"/>
    </source>
</evidence>
<dbReference type="InterPro" id="IPR023996">
    <property type="entry name" value="TonB-dep_OMP_SusC/RagA"/>
</dbReference>
<keyword evidence="4 7" id="KW-0812">Transmembrane</keyword>
<dbReference type="InterPro" id="IPR012910">
    <property type="entry name" value="Plug_dom"/>
</dbReference>
<evidence type="ECO:0000256" key="2">
    <source>
        <dbReference type="ARBA" id="ARBA00022448"/>
    </source>
</evidence>
<evidence type="ECO:0000256" key="7">
    <source>
        <dbReference type="PROSITE-ProRule" id="PRU01360"/>
    </source>
</evidence>
<organism evidence="10 11">
    <name type="scientific">Dyadobacter luteus</name>
    <dbReference type="NCBI Taxonomy" id="2259619"/>
    <lineage>
        <taxon>Bacteria</taxon>
        <taxon>Pseudomonadati</taxon>
        <taxon>Bacteroidota</taxon>
        <taxon>Cytophagia</taxon>
        <taxon>Cytophagales</taxon>
        <taxon>Spirosomataceae</taxon>
        <taxon>Dyadobacter</taxon>
    </lineage>
</organism>
<dbReference type="Pfam" id="PF07715">
    <property type="entry name" value="Plug"/>
    <property type="match status" value="1"/>
</dbReference>
<evidence type="ECO:0000256" key="6">
    <source>
        <dbReference type="ARBA" id="ARBA00023237"/>
    </source>
</evidence>
<dbReference type="OrthoDB" id="9768177at2"/>
<dbReference type="Pfam" id="PF13715">
    <property type="entry name" value="CarbopepD_reg_2"/>
    <property type="match status" value="1"/>
</dbReference>
<evidence type="ECO:0000313" key="11">
    <source>
        <dbReference type="Proteomes" id="UP000256373"/>
    </source>
</evidence>
<feature type="signal peptide" evidence="8">
    <location>
        <begin position="1"/>
        <end position="20"/>
    </location>
</feature>
<keyword evidence="6 7" id="KW-0998">Cell outer membrane</keyword>
<protein>
    <submittedName>
        <fullName evidence="10">SusC/RagA family protein</fullName>
    </submittedName>
</protein>
<dbReference type="InterPro" id="IPR036942">
    <property type="entry name" value="Beta-barrel_TonB_sf"/>
</dbReference>
<reference evidence="10 11" key="1">
    <citation type="submission" date="2018-07" db="EMBL/GenBank/DDBJ databases">
        <title>Dyadobacter roseus sp. nov., isolated from rose rhizosphere soil.</title>
        <authorList>
            <person name="Chen L."/>
        </authorList>
    </citation>
    <scope>NUCLEOTIDE SEQUENCE [LARGE SCALE GENOMIC DNA]</scope>
    <source>
        <strain evidence="10 11">RS19</strain>
    </source>
</reference>
<dbReference type="GO" id="GO:0009279">
    <property type="term" value="C:cell outer membrane"/>
    <property type="evidence" value="ECO:0007669"/>
    <property type="project" value="UniProtKB-SubCell"/>
</dbReference>
<keyword evidence="8" id="KW-0732">Signal</keyword>
<dbReference type="SUPFAM" id="SSF56935">
    <property type="entry name" value="Porins"/>
    <property type="match status" value="1"/>
</dbReference>
<dbReference type="FunFam" id="2.170.130.10:FF:000003">
    <property type="entry name" value="SusC/RagA family TonB-linked outer membrane protein"/>
    <property type="match status" value="1"/>
</dbReference>
<comment type="subcellular location">
    <subcellularLocation>
        <location evidence="1 7">Cell outer membrane</location>
        <topology evidence="1 7">Multi-pass membrane protein</topology>
    </subcellularLocation>
</comment>
<comment type="similarity">
    <text evidence="7">Belongs to the TonB-dependent receptor family.</text>
</comment>
<dbReference type="Gene3D" id="2.170.130.10">
    <property type="entry name" value="TonB-dependent receptor, plug domain"/>
    <property type="match status" value="1"/>
</dbReference>
<feature type="domain" description="TonB-dependent receptor plug" evidence="9">
    <location>
        <begin position="208"/>
        <end position="315"/>
    </location>
</feature>
<keyword evidence="11" id="KW-1185">Reference proteome</keyword>
<dbReference type="InterPro" id="IPR037066">
    <property type="entry name" value="Plug_dom_sf"/>
</dbReference>
<dbReference type="InterPro" id="IPR039426">
    <property type="entry name" value="TonB-dep_rcpt-like"/>
</dbReference>